<protein>
    <submittedName>
        <fullName evidence="2">Type IV pilus assembly protein PilO</fullName>
    </submittedName>
</protein>
<keyword evidence="1" id="KW-1133">Transmembrane helix</keyword>
<dbReference type="GO" id="GO:0043107">
    <property type="term" value="P:type IV pilus-dependent motility"/>
    <property type="evidence" value="ECO:0007669"/>
    <property type="project" value="InterPro"/>
</dbReference>
<evidence type="ECO:0000313" key="3">
    <source>
        <dbReference type="Proteomes" id="UP000295793"/>
    </source>
</evidence>
<dbReference type="Proteomes" id="UP000295793">
    <property type="component" value="Unassembled WGS sequence"/>
</dbReference>
<organism evidence="2 3">
    <name type="scientific">Reinekea marinisedimentorum</name>
    <dbReference type="NCBI Taxonomy" id="230495"/>
    <lineage>
        <taxon>Bacteria</taxon>
        <taxon>Pseudomonadati</taxon>
        <taxon>Pseudomonadota</taxon>
        <taxon>Gammaproteobacteria</taxon>
        <taxon>Oceanospirillales</taxon>
        <taxon>Saccharospirillaceae</taxon>
        <taxon>Reinekea</taxon>
    </lineage>
</organism>
<dbReference type="Gene3D" id="1.10.287.540">
    <property type="entry name" value="Helix hairpin bin"/>
    <property type="match status" value="1"/>
</dbReference>
<dbReference type="InterPro" id="IPR007445">
    <property type="entry name" value="PilO"/>
</dbReference>
<gene>
    <name evidence="2" type="ORF">BCF53_11635</name>
</gene>
<dbReference type="RefSeq" id="WP_207902754.1">
    <property type="nucleotide sequence ID" value="NZ_SLZR01000016.1"/>
</dbReference>
<dbReference type="PANTHER" id="PTHR39555:SF1">
    <property type="entry name" value="TYPE IV PILUS INNER MEMBRANE COMPONENT PILO"/>
    <property type="match status" value="1"/>
</dbReference>
<dbReference type="GO" id="GO:0043683">
    <property type="term" value="P:type IV pilus assembly"/>
    <property type="evidence" value="ECO:0007669"/>
    <property type="project" value="InterPro"/>
</dbReference>
<proteinExistence type="predicted"/>
<dbReference type="Pfam" id="PF04350">
    <property type="entry name" value="PilO"/>
    <property type="match status" value="1"/>
</dbReference>
<accession>A0A4R3HZB6</accession>
<dbReference type="AlphaFoldDB" id="A0A4R3HZB6"/>
<name>A0A4R3HZB6_9GAMM</name>
<evidence type="ECO:0000256" key="1">
    <source>
        <dbReference type="SAM" id="Phobius"/>
    </source>
</evidence>
<keyword evidence="1" id="KW-0472">Membrane</keyword>
<dbReference type="PIRSF" id="PIRSF016482">
    <property type="entry name" value="PilO"/>
    <property type="match status" value="1"/>
</dbReference>
<comment type="caution">
    <text evidence="2">The sequence shown here is derived from an EMBL/GenBank/DDBJ whole genome shotgun (WGS) entry which is preliminary data.</text>
</comment>
<feature type="transmembrane region" description="Helical" evidence="1">
    <location>
        <begin position="30"/>
        <end position="52"/>
    </location>
</feature>
<keyword evidence="3" id="KW-1185">Reference proteome</keyword>
<dbReference type="EMBL" id="SLZR01000016">
    <property type="protein sequence ID" value="TCS38224.1"/>
    <property type="molecule type" value="Genomic_DNA"/>
</dbReference>
<sequence length="212" mass="24235">MKMKAFFEGFKQENFDYQNPDFNNMGSWPLAIKITTCLLLSVLIVFGFYWFLIKDSYSRYDRVVSREPTLKQQYQTKSFQVANLDAFKLQLTEMQENFDVLLSQLPEDVKMPGLIDDISTTGTQSGLEVDRIEPANDVVKEFYIETPISITVNGSYHEMGNFVSSMAAIPRIVTLHDFSLEGVARSNDENDSEAPLKMTILAKTYRYKGGDE</sequence>
<dbReference type="PANTHER" id="PTHR39555">
    <property type="entry name" value="FIMBRIAL ASSEMBLY PROTEIN PILO-LIKE PROTEIN-RELATED"/>
    <property type="match status" value="1"/>
</dbReference>
<keyword evidence="1" id="KW-0812">Transmembrane</keyword>
<evidence type="ECO:0000313" key="2">
    <source>
        <dbReference type="EMBL" id="TCS38224.1"/>
    </source>
</evidence>
<dbReference type="InterPro" id="IPR014717">
    <property type="entry name" value="Transl_elong_EF1B/ribsomal_bS6"/>
</dbReference>
<reference evidence="2 3" key="1">
    <citation type="submission" date="2019-03" db="EMBL/GenBank/DDBJ databases">
        <title>Genomic Encyclopedia of Archaeal and Bacterial Type Strains, Phase II (KMG-II): from individual species to whole genera.</title>
        <authorList>
            <person name="Goeker M."/>
        </authorList>
    </citation>
    <scope>NUCLEOTIDE SEQUENCE [LARGE SCALE GENOMIC DNA]</scope>
    <source>
        <strain evidence="2 3">DSM 15388</strain>
    </source>
</reference>
<dbReference type="Gene3D" id="3.30.70.60">
    <property type="match status" value="1"/>
</dbReference>